<gene>
    <name evidence="6 9" type="primary">cysC</name>
    <name evidence="9" type="ORF">G3O08_00760</name>
</gene>
<comment type="caution">
    <text evidence="9">The sequence shown here is derived from an EMBL/GenBank/DDBJ whole genome shotgun (WGS) entry which is preliminary data.</text>
</comment>
<keyword evidence="5 6" id="KW-0067">ATP-binding</keyword>
<protein>
    <recommendedName>
        <fullName evidence="2 6">Adenylyl-sulfate kinase</fullName>
        <ecNumber evidence="2 6">2.7.1.25</ecNumber>
    </recommendedName>
    <alternativeName>
        <fullName evidence="6">APS kinase</fullName>
    </alternativeName>
    <alternativeName>
        <fullName evidence="6">ATP adenosine-5'-phosphosulfate 3'-phosphotransferase</fullName>
    </alternativeName>
    <alternativeName>
        <fullName evidence="6">Adenosine-5'-phosphosulfate kinase</fullName>
    </alternativeName>
</protein>
<dbReference type="InterPro" id="IPR027417">
    <property type="entry name" value="P-loop_NTPase"/>
</dbReference>
<evidence type="ECO:0000256" key="1">
    <source>
        <dbReference type="ARBA" id="ARBA00001823"/>
    </source>
</evidence>
<accession>A0A7K3WK53</accession>
<dbReference type="EMBL" id="JAAGVY010000001">
    <property type="protein sequence ID" value="NEN22033.1"/>
    <property type="molecule type" value="Genomic_DNA"/>
</dbReference>
<dbReference type="GO" id="GO:0070814">
    <property type="term" value="P:hydrogen sulfide biosynthetic process"/>
    <property type="evidence" value="ECO:0007669"/>
    <property type="project" value="UniProtKB-UniRule"/>
</dbReference>
<dbReference type="Gene3D" id="3.40.50.300">
    <property type="entry name" value="P-loop containing nucleotide triphosphate hydrolases"/>
    <property type="match status" value="1"/>
</dbReference>
<evidence type="ECO:0000256" key="5">
    <source>
        <dbReference type="ARBA" id="ARBA00022840"/>
    </source>
</evidence>
<reference evidence="9 10" key="1">
    <citation type="submission" date="2020-02" db="EMBL/GenBank/DDBJ databases">
        <title>Out from the shadows clarifying the taxonomy of the family Cryomorphaceae and related taxa by utilizing the GTDB taxonomic framework.</title>
        <authorList>
            <person name="Bowman J.P."/>
        </authorList>
    </citation>
    <scope>NUCLEOTIDE SEQUENCE [LARGE SCALE GENOMIC DNA]</scope>
    <source>
        <strain evidence="9 10">QSSC 1-22</strain>
    </source>
</reference>
<dbReference type="PANTHER" id="PTHR42700:SF1">
    <property type="entry name" value="SULFATE ADENYLYLTRANSFERASE"/>
    <property type="match status" value="1"/>
</dbReference>
<comment type="function">
    <text evidence="6 7">Catalyzes the synthesis of activated sulfate.</text>
</comment>
<dbReference type="SUPFAM" id="SSF52540">
    <property type="entry name" value="P-loop containing nucleoside triphosphate hydrolases"/>
    <property type="match status" value="1"/>
</dbReference>
<keyword evidence="6" id="KW-0597">Phosphoprotein</keyword>
<dbReference type="InterPro" id="IPR002891">
    <property type="entry name" value="APS"/>
</dbReference>
<feature type="active site" description="Phosphoserine intermediate" evidence="6">
    <location>
        <position position="110"/>
    </location>
</feature>
<evidence type="ECO:0000256" key="2">
    <source>
        <dbReference type="ARBA" id="ARBA00012121"/>
    </source>
</evidence>
<name>A0A7K3WK53_9FLAO</name>
<feature type="binding site" evidence="6">
    <location>
        <begin position="36"/>
        <end position="43"/>
    </location>
    <ligand>
        <name>ATP</name>
        <dbReference type="ChEBI" id="CHEBI:30616"/>
    </ligand>
</feature>
<evidence type="ECO:0000256" key="3">
    <source>
        <dbReference type="ARBA" id="ARBA00022679"/>
    </source>
</evidence>
<evidence type="ECO:0000313" key="9">
    <source>
        <dbReference type="EMBL" id="NEN22033.1"/>
    </source>
</evidence>
<dbReference type="GO" id="GO:0019379">
    <property type="term" value="P:sulfate assimilation, phosphoadenylyl sulfate reduction by phosphoadenylyl-sulfate reductase (thioredoxin)"/>
    <property type="evidence" value="ECO:0007669"/>
    <property type="project" value="TreeGrafter"/>
</dbReference>
<keyword evidence="10" id="KW-1185">Reference proteome</keyword>
<dbReference type="NCBIfam" id="TIGR00455">
    <property type="entry name" value="apsK"/>
    <property type="match status" value="1"/>
</dbReference>
<evidence type="ECO:0000256" key="4">
    <source>
        <dbReference type="ARBA" id="ARBA00022741"/>
    </source>
</evidence>
<dbReference type="GO" id="GO:0004020">
    <property type="term" value="F:adenylylsulfate kinase activity"/>
    <property type="evidence" value="ECO:0007669"/>
    <property type="project" value="UniProtKB-UniRule"/>
</dbReference>
<dbReference type="HAMAP" id="MF_00065">
    <property type="entry name" value="Adenylyl_sulf_kinase"/>
    <property type="match status" value="1"/>
</dbReference>
<dbReference type="InterPro" id="IPR059117">
    <property type="entry name" value="APS_kinase_dom"/>
</dbReference>
<dbReference type="GO" id="GO:0005737">
    <property type="term" value="C:cytoplasm"/>
    <property type="evidence" value="ECO:0007669"/>
    <property type="project" value="TreeGrafter"/>
</dbReference>
<evidence type="ECO:0000256" key="6">
    <source>
        <dbReference type="HAMAP-Rule" id="MF_00065"/>
    </source>
</evidence>
<dbReference type="UniPathway" id="UPA00140">
    <property type="reaction ID" value="UER00205"/>
</dbReference>
<dbReference type="EC" id="2.7.1.25" evidence="2 6"/>
<dbReference type="GO" id="GO:0010134">
    <property type="term" value="P:sulfate assimilation via adenylyl sulfate reduction"/>
    <property type="evidence" value="ECO:0007669"/>
    <property type="project" value="TreeGrafter"/>
</dbReference>
<evidence type="ECO:0000259" key="8">
    <source>
        <dbReference type="Pfam" id="PF01583"/>
    </source>
</evidence>
<dbReference type="InterPro" id="IPR050512">
    <property type="entry name" value="Sulf_AdTrans/APS_kinase"/>
</dbReference>
<dbReference type="GO" id="GO:0004781">
    <property type="term" value="F:sulfate adenylyltransferase (ATP) activity"/>
    <property type="evidence" value="ECO:0007669"/>
    <property type="project" value="TreeGrafter"/>
</dbReference>
<comment type="similarity">
    <text evidence="6 7">Belongs to the APS kinase family.</text>
</comment>
<comment type="pathway">
    <text evidence="6 7">Sulfur metabolism; hydrogen sulfide biosynthesis; sulfite from sulfate: step 2/3.</text>
</comment>
<dbReference type="Pfam" id="PF01583">
    <property type="entry name" value="APS_kinase"/>
    <property type="match status" value="1"/>
</dbReference>
<feature type="domain" description="APS kinase" evidence="8">
    <location>
        <begin position="29"/>
        <end position="177"/>
    </location>
</feature>
<dbReference type="PANTHER" id="PTHR42700">
    <property type="entry name" value="SULFATE ADENYLYLTRANSFERASE"/>
    <property type="match status" value="1"/>
</dbReference>
<keyword evidence="4 6" id="KW-0547">Nucleotide-binding</keyword>
<dbReference type="RefSeq" id="WP_163282750.1">
    <property type="nucleotide sequence ID" value="NZ_JAAGVY010000001.1"/>
</dbReference>
<dbReference type="CDD" id="cd02027">
    <property type="entry name" value="APSK"/>
    <property type="match status" value="1"/>
</dbReference>
<comment type="catalytic activity">
    <reaction evidence="1 6 7">
        <text>adenosine 5'-phosphosulfate + ATP = 3'-phosphoadenylyl sulfate + ADP + H(+)</text>
        <dbReference type="Rhea" id="RHEA:24152"/>
        <dbReference type="ChEBI" id="CHEBI:15378"/>
        <dbReference type="ChEBI" id="CHEBI:30616"/>
        <dbReference type="ChEBI" id="CHEBI:58243"/>
        <dbReference type="ChEBI" id="CHEBI:58339"/>
        <dbReference type="ChEBI" id="CHEBI:456216"/>
        <dbReference type="EC" id="2.7.1.25"/>
    </reaction>
</comment>
<dbReference type="GO" id="GO:0005524">
    <property type="term" value="F:ATP binding"/>
    <property type="evidence" value="ECO:0007669"/>
    <property type="project" value="UniProtKB-UniRule"/>
</dbReference>
<dbReference type="NCBIfam" id="NF003013">
    <property type="entry name" value="PRK03846.1"/>
    <property type="match status" value="1"/>
</dbReference>
<proteinExistence type="inferred from homology"/>
<sequence length="202" mass="22637">MKEKKGNIFTFHDKVIQRVEKEDLLNQNAYTIWLTGLSGSGKTTIAQILELELHEMGFTTMLLDGDNVRDGLNNNLDFTESGRRENIRRIAEVNKLFNDCGVVTINCFVSPTNDLREMAKSIVGEKSFLEVFIDTPLEECEKRDVKGLYAKARAGKIPNFTGISAPFDIPVNANLVLNTLNISPEESAKELLEFIKPKISKG</sequence>
<keyword evidence="6 7" id="KW-0418">Kinase</keyword>
<keyword evidence="3 6" id="KW-0808">Transferase</keyword>
<evidence type="ECO:0000256" key="7">
    <source>
        <dbReference type="RuleBase" id="RU004347"/>
    </source>
</evidence>
<organism evidence="9 10">
    <name type="scientific">Cryomorpha ignava</name>
    <dbReference type="NCBI Taxonomy" id="101383"/>
    <lineage>
        <taxon>Bacteria</taxon>
        <taxon>Pseudomonadati</taxon>
        <taxon>Bacteroidota</taxon>
        <taxon>Flavobacteriia</taxon>
        <taxon>Flavobacteriales</taxon>
        <taxon>Cryomorphaceae</taxon>
        <taxon>Cryomorpha</taxon>
    </lineage>
</organism>
<dbReference type="Proteomes" id="UP000486602">
    <property type="component" value="Unassembled WGS sequence"/>
</dbReference>
<dbReference type="AlphaFoldDB" id="A0A7K3WK53"/>
<evidence type="ECO:0000313" key="10">
    <source>
        <dbReference type="Proteomes" id="UP000486602"/>
    </source>
</evidence>